<dbReference type="InterPro" id="IPR044588">
    <property type="entry name" value="EREX-like"/>
</dbReference>
<dbReference type="PANTHER" id="PTHR46856">
    <property type="entry name" value="PX DOMAIN-CONTAINING PROTEIN EREL1-RELATED"/>
    <property type="match status" value="1"/>
</dbReference>
<sequence>MNISLFLQRELQNKSQRWAFAKARKKKQLYECKILHHQLKESSVNFLNAEEHHFTVDPSSLPDVLGLLTTSDNQIGLLIAEHDTGYNQRTKKNKTSFEHKKIDEAT</sequence>
<dbReference type="PANTHER" id="PTHR46856:SF1">
    <property type="entry name" value="PX DOMAIN-CONTAINING PROTEIN EREL1-RELATED"/>
    <property type="match status" value="1"/>
</dbReference>
<gene>
    <name evidence="1" type="ORF">KSP40_PGU001515</name>
</gene>
<evidence type="ECO:0000313" key="1">
    <source>
        <dbReference type="EMBL" id="KAK8958792.1"/>
    </source>
</evidence>
<organism evidence="1 2">
    <name type="scientific">Platanthera guangdongensis</name>
    <dbReference type="NCBI Taxonomy" id="2320717"/>
    <lineage>
        <taxon>Eukaryota</taxon>
        <taxon>Viridiplantae</taxon>
        <taxon>Streptophyta</taxon>
        <taxon>Embryophyta</taxon>
        <taxon>Tracheophyta</taxon>
        <taxon>Spermatophyta</taxon>
        <taxon>Magnoliopsida</taxon>
        <taxon>Liliopsida</taxon>
        <taxon>Asparagales</taxon>
        <taxon>Orchidaceae</taxon>
        <taxon>Orchidoideae</taxon>
        <taxon>Orchideae</taxon>
        <taxon>Orchidinae</taxon>
        <taxon>Platanthera</taxon>
    </lineage>
</organism>
<protein>
    <submittedName>
        <fullName evidence="1">Uncharacterized protein</fullName>
    </submittedName>
</protein>
<reference evidence="1 2" key="1">
    <citation type="journal article" date="2022" name="Nat. Plants">
        <title>Genomes of leafy and leafless Platanthera orchids illuminate the evolution of mycoheterotrophy.</title>
        <authorList>
            <person name="Li M.H."/>
            <person name="Liu K.W."/>
            <person name="Li Z."/>
            <person name="Lu H.C."/>
            <person name="Ye Q.L."/>
            <person name="Zhang D."/>
            <person name="Wang J.Y."/>
            <person name="Li Y.F."/>
            <person name="Zhong Z.M."/>
            <person name="Liu X."/>
            <person name="Yu X."/>
            <person name="Liu D.K."/>
            <person name="Tu X.D."/>
            <person name="Liu B."/>
            <person name="Hao Y."/>
            <person name="Liao X.Y."/>
            <person name="Jiang Y.T."/>
            <person name="Sun W.H."/>
            <person name="Chen J."/>
            <person name="Chen Y.Q."/>
            <person name="Ai Y."/>
            <person name="Zhai J.W."/>
            <person name="Wu S.S."/>
            <person name="Zhou Z."/>
            <person name="Hsiao Y.Y."/>
            <person name="Wu W.L."/>
            <person name="Chen Y.Y."/>
            <person name="Lin Y.F."/>
            <person name="Hsu J.L."/>
            <person name="Li C.Y."/>
            <person name="Wang Z.W."/>
            <person name="Zhao X."/>
            <person name="Zhong W.Y."/>
            <person name="Ma X.K."/>
            <person name="Ma L."/>
            <person name="Huang J."/>
            <person name="Chen G.Z."/>
            <person name="Huang M.Z."/>
            <person name="Huang L."/>
            <person name="Peng D.H."/>
            <person name="Luo Y.B."/>
            <person name="Zou S.Q."/>
            <person name="Chen S.P."/>
            <person name="Lan S."/>
            <person name="Tsai W.C."/>
            <person name="Van de Peer Y."/>
            <person name="Liu Z.J."/>
        </authorList>
    </citation>
    <scope>NUCLEOTIDE SEQUENCE [LARGE SCALE GENOMIC DNA]</scope>
    <source>
        <strain evidence="1">Lor288</strain>
    </source>
</reference>
<evidence type="ECO:0000313" key="2">
    <source>
        <dbReference type="Proteomes" id="UP001412067"/>
    </source>
</evidence>
<comment type="caution">
    <text evidence="1">The sequence shown here is derived from an EMBL/GenBank/DDBJ whole genome shotgun (WGS) entry which is preliminary data.</text>
</comment>
<accession>A0ABR2M4C7</accession>
<proteinExistence type="predicted"/>
<dbReference type="EMBL" id="JBBWWR010000012">
    <property type="protein sequence ID" value="KAK8958792.1"/>
    <property type="molecule type" value="Genomic_DNA"/>
</dbReference>
<name>A0ABR2M4C7_9ASPA</name>
<keyword evidence="2" id="KW-1185">Reference proteome</keyword>
<dbReference type="Proteomes" id="UP001412067">
    <property type="component" value="Unassembled WGS sequence"/>
</dbReference>